<gene>
    <name evidence="1" type="ORF">GBF38_014549</name>
</gene>
<evidence type="ECO:0000313" key="1">
    <source>
        <dbReference type="EMBL" id="KAG8010290.1"/>
    </source>
</evidence>
<proteinExistence type="predicted"/>
<name>A0ACB7F8E7_NIBAL</name>
<protein>
    <submittedName>
        <fullName evidence="1">Uncharacterized protein</fullName>
    </submittedName>
</protein>
<sequence length="94" mass="10690">MNGRQRQQAVILRATTAVPDPRWNETFDCKPPIRIKIPVTLVDWGSKLIRRLVITMVHDADIQSLSDRLGAVLFPPALEKKKGVLMMKCLEEHS</sequence>
<comment type="caution">
    <text evidence="1">The sequence shown here is derived from an EMBL/GenBank/DDBJ whole genome shotgun (WGS) entry which is preliminary data.</text>
</comment>
<keyword evidence="2" id="KW-1185">Reference proteome</keyword>
<reference evidence="1" key="1">
    <citation type="submission" date="2020-04" db="EMBL/GenBank/DDBJ databases">
        <title>A chromosome-scale assembly and high-density genetic map of the yellow drum (Nibea albiflora) genome.</title>
        <authorList>
            <person name="Xu D."/>
            <person name="Zhang W."/>
            <person name="Chen R."/>
            <person name="Tan P."/>
            <person name="Wang L."/>
            <person name="Song H."/>
            <person name="Tian L."/>
            <person name="Zhu Q."/>
            <person name="Wang B."/>
        </authorList>
    </citation>
    <scope>NUCLEOTIDE SEQUENCE</scope>
    <source>
        <strain evidence="1">ZJHYS-2018</strain>
    </source>
</reference>
<organism evidence="1 2">
    <name type="scientific">Nibea albiflora</name>
    <name type="common">Yellow drum</name>
    <name type="synonym">Corvina albiflora</name>
    <dbReference type="NCBI Taxonomy" id="240163"/>
    <lineage>
        <taxon>Eukaryota</taxon>
        <taxon>Metazoa</taxon>
        <taxon>Chordata</taxon>
        <taxon>Craniata</taxon>
        <taxon>Vertebrata</taxon>
        <taxon>Euteleostomi</taxon>
        <taxon>Actinopterygii</taxon>
        <taxon>Neopterygii</taxon>
        <taxon>Teleostei</taxon>
        <taxon>Neoteleostei</taxon>
        <taxon>Acanthomorphata</taxon>
        <taxon>Eupercaria</taxon>
        <taxon>Sciaenidae</taxon>
        <taxon>Nibea</taxon>
    </lineage>
</organism>
<dbReference type="Proteomes" id="UP000805704">
    <property type="component" value="Chromosome 16"/>
</dbReference>
<dbReference type="EMBL" id="CM024804">
    <property type="protein sequence ID" value="KAG8010290.1"/>
    <property type="molecule type" value="Genomic_DNA"/>
</dbReference>
<evidence type="ECO:0000313" key="2">
    <source>
        <dbReference type="Proteomes" id="UP000805704"/>
    </source>
</evidence>
<accession>A0ACB7F8E7</accession>